<accession>A0A3P1WYG4</accession>
<evidence type="ECO:0000313" key="2">
    <source>
        <dbReference type="EMBL" id="RRD50450.1"/>
    </source>
</evidence>
<evidence type="ECO:0000313" key="3">
    <source>
        <dbReference type="Proteomes" id="UP000280935"/>
    </source>
</evidence>
<dbReference type="AlphaFoldDB" id="A0A3P1WYG4"/>
<protein>
    <submittedName>
        <fullName evidence="2">NACHT domain-containing protein</fullName>
    </submittedName>
</protein>
<dbReference type="Proteomes" id="UP000280935">
    <property type="component" value="Unassembled WGS sequence"/>
</dbReference>
<evidence type="ECO:0000259" key="1">
    <source>
        <dbReference type="Pfam" id="PF05729"/>
    </source>
</evidence>
<organism evidence="2 3">
    <name type="scientific">Arachnia propionica</name>
    <dbReference type="NCBI Taxonomy" id="1750"/>
    <lineage>
        <taxon>Bacteria</taxon>
        <taxon>Bacillati</taxon>
        <taxon>Actinomycetota</taxon>
        <taxon>Actinomycetes</taxon>
        <taxon>Propionibacteriales</taxon>
        <taxon>Propionibacteriaceae</taxon>
        <taxon>Arachnia</taxon>
    </lineage>
</organism>
<dbReference type="InterPro" id="IPR027417">
    <property type="entry name" value="P-loop_NTPase"/>
</dbReference>
<dbReference type="InterPro" id="IPR016024">
    <property type="entry name" value="ARM-type_fold"/>
</dbReference>
<feature type="domain" description="NACHT" evidence="1">
    <location>
        <begin position="233"/>
        <end position="395"/>
    </location>
</feature>
<proteinExistence type="predicted"/>
<dbReference type="SUPFAM" id="SSF48371">
    <property type="entry name" value="ARM repeat"/>
    <property type="match status" value="1"/>
</dbReference>
<name>A0A3P1WYG4_9ACTN</name>
<dbReference type="Pfam" id="PF05729">
    <property type="entry name" value="NACHT"/>
    <property type="match status" value="1"/>
</dbReference>
<dbReference type="EMBL" id="RQYT01000006">
    <property type="protein sequence ID" value="RRD50450.1"/>
    <property type="molecule type" value="Genomic_DNA"/>
</dbReference>
<sequence>MALVKRSELVTALATVAVSALSGPLGPVGVTAAKELVKLLQGAWAKGSKERELRDRVQVAITDWARGEGLDEEITERGLAWAVHYVQAAGCQYDLIAEVDFDPTRVAETVLKQIRQRDSYWGTEDEHAVAERAIRATYSVICPALRAEGGVILAAIHAVRQELRTSFDQLRNDLLGVADRQELIAYLEEQIPLWDLSPWLNGRKPSQLERTLEIKHEHTRMSAAEALEGVSLLTVLGGPGSGKTWLAQRLVREAAETALLQLRDPRVEPTSVEIPLFTTVARWAGRHSTGFEGLVEAALPGESKGRLRRLVLRPGTPVLAVADSLDEGVPTSTARTLLTSLTHPSGRRLVITSRPEAWHSAAPNLRNEKDTRVGTLTELRYPEDVNSYVSAWFDHEPSLAQHLIRQLEERQELRATAPSPLLLTFYCMLTEQQPGDKLPRRTRELYSRIIDLLFTGRWAKDPEQGIDLSACRATLQRWAWEGVKDAVTSFGLGAWPDTFTTEQEVNLPRALDHVAPKQQYPAEHTFTRDRVERRFLHRTLWEHLVAEHIATLTPKEAAEALLPHVWFDPDWQVTVPMAIATHPERSKLAKRLWRHHKDNPSPVQKVISTRLEELLLQAAGQTDPEDWTGESCDLIHDLRKHLAIRHPDLITASAQWTSSNAACVETIRNAITAITNPWGRGPLIEALVKLDPTNTEKAKARAHILDTLPTATDPWDLARLIEALAQLDPTEDQRAQARAHILDTLPTTNPRDRARLIEALVQLAPTEKERTHTRTLILDTLPTTNPWTLARLIEALAQLDPTEKERTQARAHILDTLPTATDPWTLARLIEALAQLDPTEDQRAQARAHILDTLPAASDPWDLDRLIEALAQLDPTDNQQTQTRAHILDTLPTATDPWDLDRLIEALAQLAPTEMERTQARAHILDTLPTTTDPWTLARLIEALAQLDPTEDQRTHTLTFILDTLPTTTDPWDHARLIKALVQLDPTEMERTHTRTFILDTLPTTTHPSIRHFLIEALVQLDPTEDQQTHTRTLILDTLHTTDLSSEQIHALLAFLRRITPVRAWLRALRSIDDADEPEQR</sequence>
<dbReference type="OrthoDB" id="135105at2"/>
<dbReference type="InterPro" id="IPR007111">
    <property type="entry name" value="NACHT_NTPase"/>
</dbReference>
<dbReference type="Gene3D" id="3.40.50.300">
    <property type="entry name" value="P-loop containing nucleotide triphosphate hydrolases"/>
    <property type="match status" value="1"/>
</dbReference>
<dbReference type="SUPFAM" id="SSF52540">
    <property type="entry name" value="P-loop containing nucleoside triphosphate hydrolases"/>
    <property type="match status" value="1"/>
</dbReference>
<reference evidence="2 3" key="1">
    <citation type="submission" date="2018-11" db="EMBL/GenBank/DDBJ databases">
        <title>Genomes From Bacteria Associated with the Canine Oral Cavity: a Test Case for Automated Genome-Based Taxonomic Assignment.</title>
        <authorList>
            <person name="Coil D.A."/>
            <person name="Jospin G."/>
            <person name="Darling A.E."/>
            <person name="Wallis C."/>
            <person name="Davis I.J."/>
            <person name="Harris S."/>
            <person name="Eisen J.A."/>
            <person name="Holcombe L.J."/>
            <person name="O'Flynn C."/>
        </authorList>
    </citation>
    <scope>NUCLEOTIDE SEQUENCE [LARGE SCALE GENOMIC DNA]</scope>
    <source>
        <strain evidence="2 3">OH2822_COT-296</strain>
    </source>
</reference>
<comment type="caution">
    <text evidence="2">The sequence shown here is derived from an EMBL/GenBank/DDBJ whole genome shotgun (WGS) entry which is preliminary data.</text>
</comment>
<gene>
    <name evidence="2" type="ORF">EII35_04680</name>
</gene>
<dbReference type="RefSeq" id="WP_125227308.1">
    <property type="nucleotide sequence ID" value="NZ_RQYT01000006.1"/>
</dbReference>